<accession>A0AAN6VZF9</accession>
<dbReference type="AlphaFoldDB" id="A0AAN6VZF9"/>
<proteinExistence type="predicted"/>
<gene>
    <name evidence="1" type="ORF">QBC36DRAFT_199026</name>
</gene>
<reference evidence="1" key="1">
    <citation type="journal article" date="2023" name="Mol. Phylogenet. Evol.">
        <title>Genome-scale phylogeny and comparative genomics of the fungal order Sordariales.</title>
        <authorList>
            <person name="Hensen N."/>
            <person name="Bonometti L."/>
            <person name="Westerberg I."/>
            <person name="Brannstrom I.O."/>
            <person name="Guillou S."/>
            <person name="Cros-Aarteil S."/>
            <person name="Calhoun S."/>
            <person name="Haridas S."/>
            <person name="Kuo A."/>
            <person name="Mondo S."/>
            <person name="Pangilinan J."/>
            <person name="Riley R."/>
            <person name="LaButti K."/>
            <person name="Andreopoulos B."/>
            <person name="Lipzen A."/>
            <person name="Chen C."/>
            <person name="Yan M."/>
            <person name="Daum C."/>
            <person name="Ng V."/>
            <person name="Clum A."/>
            <person name="Steindorff A."/>
            <person name="Ohm R.A."/>
            <person name="Martin F."/>
            <person name="Silar P."/>
            <person name="Natvig D.O."/>
            <person name="Lalanne C."/>
            <person name="Gautier V."/>
            <person name="Ament-Velasquez S.L."/>
            <person name="Kruys A."/>
            <person name="Hutchinson M.I."/>
            <person name="Powell A.J."/>
            <person name="Barry K."/>
            <person name="Miller A.N."/>
            <person name="Grigoriev I.V."/>
            <person name="Debuchy R."/>
            <person name="Gladieux P."/>
            <person name="Hiltunen Thoren M."/>
            <person name="Johannesson H."/>
        </authorList>
    </citation>
    <scope>NUCLEOTIDE SEQUENCE</scope>
    <source>
        <strain evidence="1">CBS 892.96</strain>
    </source>
</reference>
<name>A0AAN6VZF9_9PEZI</name>
<keyword evidence="2" id="KW-1185">Reference proteome</keyword>
<reference evidence="1" key="2">
    <citation type="submission" date="2023-05" db="EMBL/GenBank/DDBJ databases">
        <authorList>
            <consortium name="Lawrence Berkeley National Laboratory"/>
            <person name="Steindorff A."/>
            <person name="Hensen N."/>
            <person name="Bonometti L."/>
            <person name="Westerberg I."/>
            <person name="Brannstrom I.O."/>
            <person name="Guillou S."/>
            <person name="Cros-Aarteil S."/>
            <person name="Calhoun S."/>
            <person name="Haridas S."/>
            <person name="Kuo A."/>
            <person name="Mondo S."/>
            <person name="Pangilinan J."/>
            <person name="Riley R."/>
            <person name="Labutti K."/>
            <person name="Andreopoulos B."/>
            <person name="Lipzen A."/>
            <person name="Chen C."/>
            <person name="Yanf M."/>
            <person name="Daum C."/>
            <person name="Ng V."/>
            <person name="Clum A."/>
            <person name="Ohm R."/>
            <person name="Martin F."/>
            <person name="Silar P."/>
            <person name="Natvig D."/>
            <person name="Lalanne C."/>
            <person name="Gautier V."/>
            <person name="Ament-Velasquez S.L."/>
            <person name="Kruys A."/>
            <person name="Hutchinson M.I."/>
            <person name="Powell A.J."/>
            <person name="Barry K."/>
            <person name="Miller A.N."/>
            <person name="Grigoriev I.V."/>
            <person name="Debuchy R."/>
            <person name="Gladieux P."/>
            <person name="Thoren M.H."/>
            <person name="Johannesson H."/>
        </authorList>
    </citation>
    <scope>NUCLEOTIDE SEQUENCE</scope>
    <source>
        <strain evidence="1">CBS 892.96</strain>
    </source>
</reference>
<protein>
    <submittedName>
        <fullName evidence="1">Uncharacterized protein</fullName>
    </submittedName>
</protein>
<organism evidence="1 2">
    <name type="scientific">Triangularia setosa</name>
    <dbReference type="NCBI Taxonomy" id="2587417"/>
    <lineage>
        <taxon>Eukaryota</taxon>
        <taxon>Fungi</taxon>
        <taxon>Dikarya</taxon>
        <taxon>Ascomycota</taxon>
        <taxon>Pezizomycotina</taxon>
        <taxon>Sordariomycetes</taxon>
        <taxon>Sordariomycetidae</taxon>
        <taxon>Sordariales</taxon>
        <taxon>Podosporaceae</taxon>
        <taxon>Triangularia</taxon>
    </lineage>
</organism>
<sequence>MLNANKLPTCQANCPALRAAATQQLAGARTRPSRGGSTNPSALPRILPRILPLILLQIPPPSALPEPPPNNDIANFATEFFEKVLRGLKNIQSNRSQVTPLGLGEQLLELRQNAKADTMELERVLQNYQSKSCSDKWLAGFYARYSAVRRRFLDPRHSETGDTQKERNELKREVIWEVTSAVVNRLEPYWGVCASLIYNALKETRFKGCNLYKKGGGIGSNRLNEIINAIVGLFLAADIKVNVDNDTPVVNPAFFLTLVSYDVKYVISINSSTTLTNSRYADICRSIKLDNFAELQLDENIDGLEGNISELEIYSGQIRLSVLLGKEVGEKLGRTWKRSGNGLTTIHFRPIQVQG</sequence>
<dbReference type="EMBL" id="MU866537">
    <property type="protein sequence ID" value="KAK4171582.1"/>
    <property type="molecule type" value="Genomic_DNA"/>
</dbReference>
<evidence type="ECO:0000313" key="1">
    <source>
        <dbReference type="EMBL" id="KAK4171582.1"/>
    </source>
</evidence>
<evidence type="ECO:0000313" key="2">
    <source>
        <dbReference type="Proteomes" id="UP001302321"/>
    </source>
</evidence>
<comment type="caution">
    <text evidence="1">The sequence shown here is derived from an EMBL/GenBank/DDBJ whole genome shotgun (WGS) entry which is preliminary data.</text>
</comment>
<dbReference type="Proteomes" id="UP001302321">
    <property type="component" value="Unassembled WGS sequence"/>
</dbReference>